<keyword evidence="2" id="KW-0805">Transcription regulation</keyword>
<evidence type="ECO:0000256" key="2">
    <source>
        <dbReference type="ARBA" id="ARBA00023015"/>
    </source>
</evidence>
<evidence type="ECO:0000256" key="3">
    <source>
        <dbReference type="ARBA" id="ARBA00023125"/>
    </source>
</evidence>
<dbReference type="RefSeq" id="WP_028312264.1">
    <property type="nucleotide sequence ID" value="NZ_AXWS01000015.1"/>
</dbReference>
<evidence type="ECO:0000313" key="7">
    <source>
        <dbReference type="RefSeq" id="WP_028312264.1"/>
    </source>
</evidence>
<dbReference type="Gene3D" id="1.10.10.10">
    <property type="entry name" value="Winged helix-like DNA-binding domain superfamily/Winged helix DNA-binding domain"/>
    <property type="match status" value="1"/>
</dbReference>
<keyword evidence="4" id="KW-0804">Transcription</keyword>
<dbReference type="SUPFAM" id="SSF46785">
    <property type="entry name" value="Winged helix' DNA-binding domain"/>
    <property type="match status" value="1"/>
</dbReference>
<organism evidence="6 7">
    <name type="scientific">Derxia gummosa DSM 723</name>
    <dbReference type="NCBI Taxonomy" id="1121388"/>
    <lineage>
        <taxon>Bacteria</taxon>
        <taxon>Pseudomonadati</taxon>
        <taxon>Pseudomonadota</taxon>
        <taxon>Betaproteobacteria</taxon>
        <taxon>Burkholderiales</taxon>
        <taxon>Alcaligenaceae</taxon>
        <taxon>Derxia</taxon>
    </lineage>
</organism>
<dbReference type="InterPro" id="IPR005119">
    <property type="entry name" value="LysR_subst-bd"/>
</dbReference>
<dbReference type="Pfam" id="PF00126">
    <property type="entry name" value="HTH_1"/>
    <property type="match status" value="1"/>
</dbReference>
<dbReference type="InterPro" id="IPR058163">
    <property type="entry name" value="LysR-type_TF_proteobact-type"/>
</dbReference>
<dbReference type="PROSITE" id="PS50931">
    <property type="entry name" value="HTH_LYSR"/>
    <property type="match status" value="1"/>
</dbReference>
<name>A0A8B6X5B4_9BURK</name>
<dbReference type="SUPFAM" id="SSF53850">
    <property type="entry name" value="Periplasmic binding protein-like II"/>
    <property type="match status" value="1"/>
</dbReference>
<reference evidence="7" key="1">
    <citation type="journal article" date="1993" name="Annu. Rev. Microbiol.">
        <title>Molecular biology of the LysR family of transcriptional regulators.</title>
        <authorList>
            <person name="Schell M.A."/>
        </authorList>
    </citation>
    <scope>NUCLEOTIDE SEQUENCE</scope>
</reference>
<proteinExistence type="inferred from homology"/>
<dbReference type="InterPro" id="IPR000847">
    <property type="entry name" value="LysR_HTH_N"/>
</dbReference>
<keyword evidence="3" id="KW-0238">DNA-binding</keyword>
<evidence type="ECO:0000256" key="4">
    <source>
        <dbReference type="ARBA" id="ARBA00023163"/>
    </source>
</evidence>
<dbReference type="Proteomes" id="UP000675920">
    <property type="component" value="Unplaced"/>
</dbReference>
<dbReference type="AlphaFoldDB" id="A0A8B6X5B4"/>
<protein>
    <submittedName>
        <fullName evidence="7">LysR family transcriptional regulator</fullName>
    </submittedName>
</protein>
<dbReference type="PANTHER" id="PTHR30537">
    <property type="entry name" value="HTH-TYPE TRANSCRIPTIONAL REGULATOR"/>
    <property type="match status" value="1"/>
</dbReference>
<dbReference type="InterPro" id="IPR036390">
    <property type="entry name" value="WH_DNA-bd_sf"/>
</dbReference>
<evidence type="ECO:0000256" key="1">
    <source>
        <dbReference type="ARBA" id="ARBA00009437"/>
    </source>
</evidence>
<dbReference type="GO" id="GO:0043565">
    <property type="term" value="F:sequence-specific DNA binding"/>
    <property type="evidence" value="ECO:0007669"/>
    <property type="project" value="TreeGrafter"/>
</dbReference>
<dbReference type="InterPro" id="IPR036388">
    <property type="entry name" value="WH-like_DNA-bd_sf"/>
</dbReference>
<dbReference type="FunFam" id="1.10.10.10:FF:000001">
    <property type="entry name" value="LysR family transcriptional regulator"/>
    <property type="match status" value="1"/>
</dbReference>
<dbReference type="Gene3D" id="3.40.190.290">
    <property type="match status" value="1"/>
</dbReference>
<dbReference type="Pfam" id="PF03466">
    <property type="entry name" value="LysR_substrate"/>
    <property type="match status" value="1"/>
</dbReference>
<dbReference type="OrthoDB" id="9026421at2"/>
<dbReference type="GO" id="GO:0003700">
    <property type="term" value="F:DNA-binding transcription factor activity"/>
    <property type="evidence" value="ECO:0007669"/>
    <property type="project" value="InterPro"/>
</dbReference>
<feature type="domain" description="HTH lysR-type" evidence="5">
    <location>
        <begin position="1"/>
        <end position="59"/>
    </location>
</feature>
<dbReference type="GO" id="GO:0006351">
    <property type="term" value="P:DNA-templated transcription"/>
    <property type="evidence" value="ECO:0007669"/>
    <property type="project" value="TreeGrafter"/>
</dbReference>
<keyword evidence="6" id="KW-1185">Reference proteome</keyword>
<reference evidence="7" key="3">
    <citation type="submission" date="2025-08" db="UniProtKB">
        <authorList>
            <consortium name="RefSeq"/>
        </authorList>
    </citation>
    <scope>IDENTIFICATION</scope>
</reference>
<comment type="similarity">
    <text evidence="1">Belongs to the LysR transcriptional regulatory family.</text>
</comment>
<sequence>MDKLRSMEVLVAVAEHGSFTAAAEALGMSSGMAGKHIRQLEEAIGTRLFTRSTRRLALTEIGTRYCERSRAILAEVAAADDDAAALRGGPRGTLRVSCTVAFACFALAGALVDYLAAHPEVQVDLVADDRIVDVVGQGFDAAFRVGPLDDSGLVARPLQPYRMLLCGAPAYLARAGRPETPAALAGHARLVFTYGGHDVRWALDGGLPASGPVRLRANNGIALRTAALAGFGLVMLPAALVADDIAAGRLVSLLDSFQPPPRPMHLVTVRDRRMPPKLRSFVDFMVGRFGAGAAG</sequence>
<dbReference type="PANTHER" id="PTHR30537:SF5">
    <property type="entry name" value="HTH-TYPE TRANSCRIPTIONAL ACTIVATOR TTDR-RELATED"/>
    <property type="match status" value="1"/>
</dbReference>
<evidence type="ECO:0000313" key="6">
    <source>
        <dbReference type="Proteomes" id="UP000675920"/>
    </source>
</evidence>
<evidence type="ECO:0000259" key="5">
    <source>
        <dbReference type="PROSITE" id="PS50931"/>
    </source>
</evidence>
<reference evidence="7" key="2">
    <citation type="journal article" date="2008" name="Microbiology">
        <title>Structure and function of the LysR-type transcriptional regulator (LTTR) family proteins.</title>
        <authorList>
            <person name="Maddocks S.E."/>
            <person name="Oyston P.C.F."/>
        </authorList>
    </citation>
    <scope>NUCLEOTIDE SEQUENCE</scope>
</reference>
<accession>A0A8B6X5B4</accession>